<dbReference type="InterPro" id="IPR006047">
    <property type="entry name" value="GH13_cat_dom"/>
</dbReference>
<accession>A0A3D8LB20</accession>
<dbReference type="PANTHER" id="PTHR10357:SF219">
    <property type="entry name" value="MALTOSE ALPHA-D-GLUCOSYLTRANSFERASE"/>
    <property type="match status" value="1"/>
</dbReference>
<dbReference type="Proteomes" id="UP000256708">
    <property type="component" value="Unassembled WGS sequence"/>
</dbReference>
<dbReference type="InterPro" id="IPR017853">
    <property type="entry name" value="GH"/>
</dbReference>
<dbReference type="CDD" id="cd11334">
    <property type="entry name" value="AmyAc_TreS"/>
    <property type="match status" value="1"/>
</dbReference>
<dbReference type="Gene3D" id="2.60.40.1180">
    <property type="entry name" value="Golgi alpha-mannosidase II"/>
    <property type="match status" value="1"/>
</dbReference>
<dbReference type="Gene3D" id="3.90.400.10">
    <property type="entry name" value="Oligo-1,6-glucosidase, Domain 2"/>
    <property type="match status" value="1"/>
</dbReference>
<dbReference type="InterPro" id="IPR045857">
    <property type="entry name" value="O16G_dom_2"/>
</dbReference>
<organism evidence="3 4">
    <name type="scientific">Pontibacter diazotrophicus</name>
    <dbReference type="NCBI Taxonomy" id="1400979"/>
    <lineage>
        <taxon>Bacteria</taxon>
        <taxon>Pseudomonadati</taxon>
        <taxon>Bacteroidota</taxon>
        <taxon>Cytophagia</taxon>
        <taxon>Cytophagales</taxon>
        <taxon>Hymenobacteraceae</taxon>
        <taxon>Pontibacter</taxon>
    </lineage>
</organism>
<reference evidence="4" key="1">
    <citation type="submission" date="2018-08" db="EMBL/GenBank/DDBJ databases">
        <authorList>
            <person name="Liu Z.-W."/>
            <person name="Du Z.-J."/>
        </authorList>
    </citation>
    <scope>NUCLEOTIDE SEQUENCE [LARGE SCALE GENOMIC DNA]</scope>
    <source>
        <strain evidence="4">H4X</strain>
    </source>
</reference>
<dbReference type="SUPFAM" id="SSF51445">
    <property type="entry name" value="(Trans)glycosidases"/>
    <property type="match status" value="1"/>
</dbReference>
<keyword evidence="1" id="KW-0732">Signal</keyword>
<dbReference type="AlphaFoldDB" id="A0A3D8LB20"/>
<proteinExistence type="predicted"/>
<evidence type="ECO:0000259" key="2">
    <source>
        <dbReference type="SMART" id="SM00642"/>
    </source>
</evidence>
<dbReference type="RefSeq" id="WP_115566176.1">
    <property type="nucleotide sequence ID" value="NZ_QRGR01000014.1"/>
</dbReference>
<dbReference type="InterPro" id="IPR013780">
    <property type="entry name" value="Glyco_hydro_b"/>
</dbReference>
<feature type="domain" description="Glycosyl hydrolase family 13 catalytic" evidence="2">
    <location>
        <begin position="52"/>
        <end position="465"/>
    </location>
</feature>
<evidence type="ECO:0000256" key="1">
    <source>
        <dbReference type="SAM" id="SignalP"/>
    </source>
</evidence>
<dbReference type="EMBL" id="QRGR01000014">
    <property type="protein sequence ID" value="RDV14496.1"/>
    <property type="molecule type" value="Genomic_DNA"/>
</dbReference>
<dbReference type="Pfam" id="PF00128">
    <property type="entry name" value="Alpha-amylase"/>
    <property type="match status" value="1"/>
</dbReference>
<sequence length="588" mass="68246">MKKDVLGLAVNILLVFAVQPFALAQTGTPPPEKQATPHQVKGLWYKNSIIYNVDIDSFKDSDGDGVGDFKGLAQQLDYLQMLGVDVLWLAPFQPSPEQDNGYDVSDYYGINPRLGTPGDFEDFMHQAHMRGMRVVTDLVLNHTSIQHPWFQQARQSSRSRYRDWYVWSEERPESWNRGMVFPGVQEATWTYDEEAGAYYSHRFYKFQPDLNYSNPEVQKEAERIIGYWLRQGVDGFRLDAVPFIIEDPRSDPDDPIHYFEMISRFRRFLQWRKGDAILLGEANVLPEENERYFGDEGNGIHMMFNFYVNQHVFYSLATEDLQPLKKALVDTRDIPATAQWGNFLRNHDELDLGRLTEEQRNKVYQAFGPQENMQLYERGIRRRLAPMLRNRKQLELAYSLMFALPGTPVIRYGDEIAMGEDLSLPEREAVRTPMQWSDEKNAGFSTADKELDTPVIDEGKYAYARVNVEAQLRDPNSFLNWTANIIEARKLCPEIGWGDWKILEAGSPDVLVMQYDWQGSHLVMVHNFSDKPQQVTFTSEVTAKDTLENLLQKETRRPGKSGFHKIKLEGYGYRWYRVGELLNLKDIR</sequence>
<gene>
    <name evidence="3" type="ORF">DXT99_13910</name>
</gene>
<dbReference type="Gene3D" id="3.20.20.80">
    <property type="entry name" value="Glycosidases"/>
    <property type="match status" value="1"/>
</dbReference>
<evidence type="ECO:0000313" key="3">
    <source>
        <dbReference type="EMBL" id="RDV14496.1"/>
    </source>
</evidence>
<keyword evidence="4" id="KW-1185">Reference proteome</keyword>
<dbReference type="GO" id="GO:0005975">
    <property type="term" value="P:carbohydrate metabolic process"/>
    <property type="evidence" value="ECO:0007669"/>
    <property type="project" value="InterPro"/>
</dbReference>
<dbReference type="Pfam" id="PF22157">
    <property type="entry name" value="SupH-like_C"/>
    <property type="match status" value="1"/>
</dbReference>
<dbReference type="OrthoDB" id="9805159at2"/>
<dbReference type="PANTHER" id="PTHR10357">
    <property type="entry name" value="ALPHA-AMYLASE FAMILY MEMBER"/>
    <property type="match status" value="1"/>
</dbReference>
<evidence type="ECO:0000313" key="4">
    <source>
        <dbReference type="Proteomes" id="UP000256708"/>
    </source>
</evidence>
<name>A0A3D8LB20_9BACT</name>
<feature type="signal peptide" evidence="1">
    <location>
        <begin position="1"/>
        <end position="24"/>
    </location>
</feature>
<protein>
    <submittedName>
        <fullName evidence="3">Trehalose synthase</fullName>
    </submittedName>
</protein>
<dbReference type="SUPFAM" id="SSF51011">
    <property type="entry name" value="Glycosyl hydrolase domain"/>
    <property type="match status" value="1"/>
</dbReference>
<comment type="caution">
    <text evidence="3">The sequence shown here is derived from an EMBL/GenBank/DDBJ whole genome shotgun (WGS) entry which is preliminary data.</text>
</comment>
<feature type="chain" id="PRO_5017709955" evidence="1">
    <location>
        <begin position="25"/>
        <end position="588"/>
    </location>
</feature>
<dbReference type="InterPro" id="IPR054049">
    <property type="entry name" value="SupH-like_C"/>
</dbReference>
<dbReference type="SMART" id="SM00642">
    <property type="entry name" value="Aamy"/>
    <property type="match status" value="1"/>
</dbReference>